<gene>
    <name evidence="1" type="primary">cysC</name>
    <name evidence="1" type="ORF">ASD8599_00807</name>
</gene>
<keyword evidence="2" id="KW-1185">Reference proteome</keyword>
<dbReference type="GO" id="GO:0004020">
    <property type="term" value="F:adenylylsulfate kinase activity"/>
    <property type="evidence" value="ECO:0007669"/>
    <property type="project" value="UniProtKB-EC"/>
</dbReference>
<dbReference type="Pfam" id="PF13671">
    <property type="entry name" value="AAA_33"/>
    <property type="match status" value="1"/>
</dbReference>
<evidence type="ECO:0000313" key="1">
    <source>
        <dbReference type="EMBL" id="SPH20068.1"/>
    </source>
</evidence>
<accession>A0A2R8BAG8</accession>
<dbReference type="EC" id="2.7.1.25" evidence="1"/>
<proteinExistence type="predicted"/>
<dbReference type="EMBL" id="OMOR01000001">
    <property type="protein sequence ID" value="SPH20068.1"/>
    <property type="molecule type" value="Genomic_DNA"/>
</dbReference>
<protein>
    <submittedName>
        <fullName evidence="1">Adenylyl-sulfate kinase</fullName>
        <ecNumber evidence="1">2.7.1.25</ecNumber>
    </submittedName>
</protein>
<reference evidence="1 2" key="1">
    <citation type="submission" date="2018-03" db="EMBL/GenBank/DDBJ databases">
        <authorList>
            <person name="Keele B.F."/>
        </authorList>
    </citation>
    <scope>NUCLEOTIDE SEQUENCE [LARGE SCALE GENOMIC DNA]</scope>
    <source>
        <strain evidence="1 2">CECT 8599</strain>
    </source>
</reference>
<evidence type="ECO:0000313" key="2">
    <source>
        <dbReference type="Proteomes" id="UP000244880"/>
    </source>
</evidence>
<dbReference type="OrthoDB" id="3819922at2"/>
<dbReference type="PANTHER" id="PTHR37807:SF3">
    <property type="entry name" value="OS07G0160300 PROTEIN"/>
    <property type="match status" value="1"/>
</dbReference>
<organism evidence="1 2">
    <name type="scientific">Ascidiaceihabitans donghaensis</name>
    <dbReference type="NCBI Taxonomy" id="1510460"/>
    <lineage>
        <taxon>Bacteria</taxon>
        <taxon>Pseudomonadati</taxon>
        <taxon>Pseudomonadota</taxon>
        <taxon>Alphaproteobacteria</taxon>
        <taxon>Rhodobacterales</taxon>
        <taxon>Paracoccaceae</taxon>
        <taxon>Ascidiaceihabitans</taxon>
    </lineage>
</organism>
<keyword evidence="1" id="KW-0418">Kinase</keyword>
<dbReference type="RefSeq" id="WP_108827335.1">
    <property type="nucleotide sequence ID" value="NZ_OMOR01000001.1"/>
</dbReference>
<dbReference type="PANTHER" id="PTHR37807">
    <property type="entry name" value="OS07G0160300 PROTEIN"/>
    <property type="match status" value="1"/>
</dbReference>
<keyword evidence="1" id="KW-0808">Transferase</keyword>
<sequence>MSKLISFSGLPGTGKSSLAVALAKQTRAIYLDVASINASLTQNLQSQEVDQYAAYCAAQAVTETNLKLRRSVIIDAINPTARFHDMWALSAKRSNSSLFWVTLTCSDFAMHRDRIAARNTPPIWPDVQRHPFDPHPQPQLNLDTAKLTQDACLMRIMKALKDYDRKLLKGM</sequence>
<dbReference type="Proteomes" id="UP000244880">
    <property type="component" value="Unassembled WGS sequence"/>
</dbReference>
<dbReference type="AlphaFoldDB" id="A0A2R8BAG8"/>
<name>A0A2R8BAG8_9RHOB</name>
<dbReference type="Gene3D" id="3.40.50.300">
    <property type="entry name" value="P-loop containing nucleotide triphosphate hydrolases"/>
    <property type="match status" value="1"/>
</dbReference>
<dbReference type="SUPFAM" id="SSF52540">
    <property type="entry name" value="P-loop containing nucleoside triphosphate hydrolases"/>
    <property type="match status" value="1"/>
</dbReference>
<dbReference type="InterPro" id="IPR027417">
    <property type="entry name" value="P-loop_NTPase"/>
</dbReference>